<keyword evidence="8 11" id="KW-0326">Glycosidase</keyword>
<dbReference type="SUPFAM" id="SSF49899">
    <property type="entry name" value="Concanavalin A-like lectins/glucanases"/>
    <property type="match status" value="1"/>
</dbReference>
<comment type="catalytic activity">
    <reaction evidence="1 11">
        <text>Endohydrolysis of (1-&gt;4)-beta-D-xylosidic linkages in xylans.</text>
        <dbReference type="EC" id="3.2.1.8"/>
    </reaction>
</comment>
<proteinExistence type="inferred from homology"/>
<dbReference type="PANTHER" id="PTHR46828">
    <property type="entry name" value="ENDO-1,4-BETA-XYLANASE A-RELATED"/>
    <property type="match status" value="1"/>
</dbReference>
<dbReference type="EC" id="3.2.1.8" evidence="4 11"/>
<dbReference type="InterPro" id="IPR013320">
    <property type="entry name" value="ConA-like_dom_sf"/>
</dbReference>
<dbReference type="AlphaFoldDB" id="A0A409W2S1"/>
<feature type="domain" description="GH11" evidence="13">
    <location>
        <begin position="19"/>
        <end position="221"/>
    </location>
</feature>
<dbReference type="OrthoDB" id="2115822at2759"/>
<evidence type="ECO:0000256" key="12">
    <source>
        <dbReference type="SAM" id="SignalP"/>
    </source>
</evidence>
<dbReference type="UniPathway" id="UPA00114"/>
<feature type="chain" id="PRO_5019576682" description="Endo-1,4-beta-xylanase" evidence="12">
    <location>
        <begin position="25"/>
        <end position="221"/>
    </location>
</feature>
<dbReference type="GO" id="GO:0045493">
    <property type="term" value="P:xylan catabolic process"/>
    <property type="evidence" value="ECO:0007669"/>
    <property type="project" value="UniProtKB-UniPathway"/>
</dbReference>
<evidence type="ECO:0000256" key="2">
    <source>
        <dbReference type="ARBA" id="ARBA00004851"/>
    </source>
</evidence>
<keyword evidence="9 11" id="KW-0624">Polysaccharide degradation</keyword>
<accession>A0A409W2S1</accession>
<sequence length="221" mass="23451">MFTRLSSLFITLSIVTASILATSALNPRDSPPISTLPGGSTVFTDGVAGCTNGSGGSYTFTWGSGSSSSALLCGKGWTIGTNRTISYAGSYSPNGYSKFTMYGWTRNPLVEYMVMESFGGSVNPAAGAIRKGTTTCNGQIYDILQMIRVNQPSIDGVQTFQQYWSARRDAPKLGQISGKVDMDCHFKAWAAFNMTLGSSHAYQIAAVDAYFSNGNAAITVS</sequence>
<feature type="signal peptide" evidence="12">
    <location>
        <begin position="1"/>
        <end position="24"/>
    </location>
</feature>
<keyword evidence="5 11" id="KW-0858">Xylan degradation</keyword>
<dbReference type="EMBL" id="NHTK01005851">
    <property type="protein sequence ID" value="PPQ72792.1"/>
    <property type="molecule type" value="Genomic_DNA"/>
</dbReference>
<dbReference type="GO" id="GO:0031176">
    <property type="term" value="F:endo-1,4-beta-xylanase activity"/>
    <property type="evidence" value="ECO:0007669"/>
    <property type="project" value="UniProtKB-EC"/>
</dbReference>
<evidence type="ECO:0000256" key="11">
    <source>
        <dbReference type="RuleBase" id="RU362015"/>
    </source>
</evidence>
<dbReference type="PRINTS" id="PR00911">
    <property type="entry name" value="GLHYDRLASE11"/>
</dbReference>
<keyword evidence="12" id="KW-0732">Signal</keyword>
<evidence type="ECO:0000313" key="15">
    <source>
        <dbReference type="Proteomes" id="UP000284842"/>
    </source>
</evidence>
<evidence type="ECO:0000256" key="5">
    <source>
        <dbReference type="ARBA" id="ARBA00022651"/>
    </source>
</evidence>
<evidence type="ECO:0000256" key="4">
    <source>
        <dbReference type="ARBA" id="ARBA00012590"/>
    </source>
</evidence>
<protein>
    <recommendedName>
        <fullName evidence="4 11">Endo-1,4-beta-xylanase</fullName>
        <ecNumber evidence="4 11">3.2.1.8</ecNumber>
    </recommendedName>
</protein>
<comment type="similarity">
    <text evidence="3 10 11">Belongs to the glycosyl hydrolase 11 (cellulase G) family.</text>
</comment>
<evidence type="ECO:0000256" key="6">
    <source>
        <dbReference type="ARBA" id="ARBA00022801"/>
    </source>
</evidence>
<evidence type="ECO:0000256" key="7">
    <source>
        <dbReference type="ARBA" id="ARBA00023277"/>
    </source>
</evidence>
<name>A0A409W2S1_9AGAR</name>
<dbReference type="Gene3D" id="2.60.120.180">
    <property type="match status" value="1"/>
</dbReference>
<dbReference type="InterPro" id="IPR001137">
    <property type="entry name" value="Glyco_hydro_11"/>
</dbReference>
<evidence type="ECO:0000259" key="13">
    <source>
        <dbReference type="PROSITE" id="PS51761"/>
    </source>
</evidence>
<comment type="caution">
    <text evidence="14">The sequence shown here is derived from an EMBL/GenBank/DDBJ whole genome shotgun (WGS) entry which is preliminary data.</text>
</comment>
<dbReference type="InterPro" id="IPR033123">
    <property type="entry name" value="GH11_dom"/>
</dbReference>
<dbReference type="InParanoid" id="A0A409W2S1"/>
<dbReference type="PANTHER" id="PTHR46828:SF3">
    <property type="entry name" value="ENDO-1,4-BETA-XYLANASE"/>
    <property type="match status" value="1"/>
</dbReference>
<evidence type="ECO:0000256" key="10">
    <source>
        <dbReference type="PROSITE-ProRule" id="PRU01097"/>
    </source>
</evidence>
<keyword evidence="7 11" id="KW-0119">Carbohydrate metabolism</keyword>
<evidence type="ECO:0000256" key="1">
    <source>
        <dbReference type="ARBA" id="ARBA00000681"/>
    </source>
</evidence>
<evidence type="ECO:0000256" key="9">
    <source>
        <dbReference type="ARBA" id="ARBA00023326"/>
    </source>
</evidence>
<gene>
    <name evidence="14" type="ORF">CVT24_012900</name>
</gene>
<keyword evidence="6 11" id="KW-0378">Hydrolase</keyword>
<organism evidence="14 15">
    <name type="scientific">Panaeolus cyanescens</name>
    <dbReference type="NCBI Taxonomy" id="181874"/>
    <lineage>
        <taxon>Eukaryota</taxon>
        <taxon>Fungi</taxon>
        <taxon>Dikarya</taxon>
        <taxon>Basidiomycota</taxon>
        <taxon>Agaricomycotina</taxon>
        <taxon>Agaricomycetes</taxon>
        <taxon>Agaricomycetidae</taxon>
        <taxon>Agaricales</taxon>
        <taxon>Agaricineae</taxon>
        <taxon>Galeropsidaceae</taxon>
        <taxon>Panaeolus</taxon>
    </lineage>
</organism>
<evidence type="ECO:0000256" key="3">
    <source>
        <dbReference type="ARBA" id="ARBA00007792"/>
    </source>
</evidence>
<dbReference type="InterPro" id="IPR013319">
    <property type="entry name" value="GH11/12"/>
</dbReference>
<evidence type="ECO:0000313" key="14">
    <source>
        <dbReference type="EMBL" id="PPQ72792.1"/>
    </source>
</evidence>
<reference evidence="14 15" key="1">
    <citation type="journal article" date="2018" name="Evol. Lett.">
        <title>Horizontal gene cluster transfer increased hallucinogenic mushroom diversity.</title>
        <authorList>
            <person name="Reynolds H.T."/>
            <person name="Vijayakumar V."/>
            <person name="Gluck-Thaler E."/>
            <person name="Korotkin H.B."/>
            <person name="Matheny P.B."/>
            <person name="Slot J.C."/>
        </authorList>
    </citation>
    <scope>NUCLEOTIDE SEQUENCE [LARGE SCALE GENOMIC DNA]</scope>
    <source>
        <strain evidence="14 15">2629</strain>
    </source>
</reference>
<comment type="pathway">
    <text evidence="2 11">Glycan degradation; xylan degradation.</text>
</comment>
<keyword evidence="15" id="KW-1185">Reference proteome</keyword>
<dbReference type="PROSITE" id="PS51761">
    <property type="entry name" value="GH11_3"/>
    <property type="match status" value="1"/>
</dbReference>
<dbReference type="Pfam" id="PF00457">
    <property type="entry name" value="Glyco_hydro_11"/>
    <property type="match status" value="1"/>
</dbReference>
<comment type="caution">
    <text evidence="10">Lacks conserved residue(s) required for the propagation of feature annotation.</text>
</comment>
<evidence type="ECO:0000256" key="8">
    <source>
        <dbReference type="ARBA" id="ARBA00023295"/>
    </source>
</evidence>
<dbReference type="Proteomes" id="UP000284842">
    <property type="component" value="Unassembled WGS sequence"/>
</dbReference>